<evidence type="ECO:0000313" key="4">
    <source>
        <dbReference type="Proteomes" id="UP000800235"/>
    </source>
</evidence>
<feature type="transmembrane region" description="Helical" evidence="2">
    <location>
        <begin position="173"/>
        <end position="198"/>
    </location>
</feature>
<feature type="region of interest" description="Disordered" evidence="1">
    <location>
        <begin position="49"/>
        <end position="91"/>
    </location>
</feature>
<proteinExistence type="predicted"/>
<keyword evidence="2" id="KW-0812">Transmembrane</keyword>
<feature type="compositionally biased region" description="Polar residues" evidence="1">
    <location>
        <begin position="68"/>
        <end position="82"/>
    </location>
</feature>
<evidence type="ECO:0000256" key="1">
    <source>
        <dbReference type="SAM" id="MobiDB-lite"/>
    </source>
</evidence>
<gene>
    <name evidence="3" type="ORF">EJ08DRAFT_693362</name>
</gene>
<organism evidence="3 4">
    <name type="scientific">Tothia fuscella</name>
    <dbReference type="NCBI Taxonomy" id="1048955"/>
    <lineage>
        <taxon>Eukaryota</taxon>
        <taxon>Fungi</taxon>
        <taxon>Dikarya</taxon>
        <taxon>Ascomycota</taxon>
        <taxon>Pezizomycotina</taxon>
        <taxon>Dothideomycetes</taxon>
        <taxon>Pleosporomycetidae</taxon>
        <taxon>Venturiales</taxon>
        <taxon>Cylindrosympodiaceae</taxon>
        <taxon>Tothia</taxon>
    </lineage>
</organism>
<reference evidence="3" key="1">
    <citation type="journal article" date="2020" name="Stud. Mycol.">
        <title>101 Dothideomycetes genomes: a test case for predicting lifestyles and emergence of pathogens.</title>
        <authorList>
            <person name="Haridas S."/>
            <person name="Albert R."/>
            <person name="Binder M."/>
            <person name="Bloem J."/>
            <person name="Labutti K."/>
            <person name="Salamov A."/>
            <person name="Andreopoulos B."/>
            <person name="Baker S."/>
            <person name="Barry K."/>
            <person name="Bills G."/>
            <person name="Bluhm B."/>
            <person name="Cannon C."/>
            <person name="Castanera R."/>
            <person name="Culley D."/>
            <person name="Daum C."/>
            <person name="Ezra D."/>
            <person name="Gonzalez J."/>
            <person name="Henrissat B."/>
            <person name="Kuo A."/>
            <person name="Liang C."/>
            <person name="Lipzen A."/>
            <person name="Lutzoni F."/>
            <person name="Magnuson J."/>
            <person name="Mondo S."/>
            <person name="Nolan M."/>
            <person name="Ohm R."/>
            <person name="Pangilinan J."/>
            <person name="Park H.-J."/>
            <person name="Ramirez L."/>
            <person name="Alfaro M."/>
            <person name="Sun H."/>
            <person name="Tritt A."/>
            <person name="Yoshinaga Y."/>
            <person name="Zwiers L.-H."/>
            <person name="Turgeon B."/>
            <person name="Goodwin S."/>
            <person name="Spatafora J."/>
            <person name="Crous P."/>
            <person name="Grigoriev I."/>
        </authorList>
    </citation>
    <scope>NUCLEOTIDE SEQUENCE</scope>
    <source>
        <strain evidence="3">CBS 130266</strain>
    </source>
</reference>
<keyword evidence="2" id="KW-1133">Transmembrane helix</keyword>
<feature type="transmembrane region" description="Helical" evidence="2">
    <location>
        <begin position="119"/>
        <end position="145"/>
    </location>
</feature>
<comment type="caution">
    <text evidence="3">The sequence shown here is derived from an EMBL/GenBank/DDBJ whole genome shotgun (WGS) entry which is preliminary data.</text>
</comment>
<feature type="transmembrane region" description="Helical" evidence="2">
    <location>
        <begin position="256"/>
        <end position="277"/>
    </location>
</feature>
<dbReference type="AlphaFoldDB" id="A0A9P4U3C4"/>
<feature type="transmembrane region" description="Helical" evidence="2">
    <location>
        <begin position="218"/>
        <end position="236"/>
    </location>
</feature>
<protein>
    <submittedName>
        <fullName evidence="3">Uncharacterized protein</fullName>
    </submittedName>
</protein>
<feature type="transmembrane region" description="Helical" evidence="2">
    <location>
        <begin position="591"/>
        <end position="613"/>
    </location>
</feature>
<evidence type="ECO:0000313" key="3">
    <source>
        <dbReference type="EMBL" id="KAF2434873.1"/>
    </source>
</evidence>
<keyword evidence="2" id="KW-0472">Membrane</keyword>
<dbReference type="Proteomes" id="UP000800235">
    <property type="component" value="Unassembled WGS sequence"/>
</dbReference>
<keyword evidence="4" id="KW-1185">Reference proteome</keyword>
<evidence type="ECO:0000256" key="2">
    <source>
        <dbReference type="SAM" id="Phobius"/>
    </source>
</evidence>
<sequence length="689" mass="76148">MASEGRNNEDIYSTQQSAMLFQRYRHRQIEDTQYTPRNPTQIPLAPLHRRTSAQQNHNHTESPVPLHSVQQHHSIPTDNAATPNGEPQRRTTILPIQPFPKTTLHRMAAFKSKQISGKWTIILTNATLTFVPMIVFASALLLVIFGNSIDLQNFPGYPIEEYYFIQGISPNSIIALTSFITLWTIVCYGCLFTLTSFLHANEILRLSEGKDAANLPTAHEFAVLLMIVSGSLMGYFRGNKCILKRPLRQHFIIQRAIIWSSVILFLCFTILIGDIWLHVSTRSLVAPEVISQSNTVMTKDIPNYGRKLSTGCGLSINGTPISIEYSFAENACDGRMDMLMGGLEAHRTARGTSNHNEVVILDFPGLKDFYNETISILVEAKAPAESSYMASTYGVATMFKSIGKECHITDTRFSWNCADYSFGGTMTHPVMMPGPELLKPLLNVVKWVMAAKVDGEDTTFEHLENDPDIVIDGASLFTVMHCETAIYKVDYLKLGSKYIPQSVKPANISVAELIYSPMFPGRLDGFEGFGAEILASQFTSSALSSASKSELEHHWAQALAKLTIASASGIMDSVPIKIQFHILTAMPKTPFWLLFSATFIYAVFTLGLTVTATRNVLAKAEVRDVQARMGFEGLVVLLLDPKFGRGAASSMGDLFRRSEAGQGYSDRVTIVKTGTGGWSWSAPPSRGSV</sequence>
<dbReference type="OrthoDB" id="3344043at2759"/>
<accession>A0A9P4U3C4</accession>
<dbReference type="EMBL" id="MU007015">
    <property type="protein sequence ID" value="KAF2434873.1"/>
    <property type="molecule type" value="Genomic_DNA"/>
</dbReference>
<name>A0A9P4U3C4_9PEZI</name>